<gene>
    <name evidence="2" type="ORF">D9615_002535</name>
</gene>
<reference evidence="2 3" key="1">
    <citation type="journal article" date="2020" name="ISME J.">
        <title>Uncovering the hidden diversity of litter-decomposition mechanisms in mushroom-forming fungi.</title>
        <authorList>
            <person name="Floudas D."/>
            <person name="Bentzer J."/>
            <person name="Ahren D."/>
            <person name="Johansson T."/>
            <person name="Persson P."/>
            <person name="Tunlid A."/>
        </authorList>
    </citation>
    <scope>NUCLEOTIDE SEQUENCE [LARGE SCALE GENOMIC DNA]</scope>
    <source>
        <strain evidence="2 3">CBS 661.87</strain>
    </source>
</reference>
<sequence>MIPSHNVYEPTRSLTQVHPSNQTTPLQHSVYAQMPASPTATLQNHHEALMPGIAEPEPLSAYARWKIEEDERFYATFPQARHAADQYNIISSAYLEGTGYYYDVDGRVAIHAEPNNTSNPSSLASSNSPSGELSVSTEIQPLHYSYDCLPQPGLTQAPVSVSTPHIPRDRVTRRSRHEAHPSNQHNASGPDPVHLYPYGPFVEVIQTNVVVPSQHTSSHPEPPYMDYLPSPTSSTSSSTSTLYEVENHGLYQAPAQCDETIHSASQPSRREDHYPSHHIHAHQDQRTSYNFYPTNKLHYMRPAGWPTVRSPSPRGIRLSPLPPSRRPLAKKPPLACLFCRGRKIACGPPDPGSSDRSCK</sequence>
<evidence type="ECO:0000256" key="1">
    <source>
        <dbReference type="SAM" id="MobiDB-lite"/>
    </source>
</evidence>
<feature type="compositionally biased region" description="Polar residues" evidence="1">
    <location>
        <begin position="12"/>
        <end position="22"/>
    </location>
</feature>
<accession>A0A8H5M9K0</accession>
<name>A0A8H5M9K0_9AGAR</name>
<evidence type="ECO:0000313" key="3">
    <source>
        <dbReference type="Proteomes" id="UP000565441"/>
    </source>
</evidence>
<feature type="region of interest" description="Disordered" evidence="1">
    <location>
        <begin position="113"/>
        <end position="136"/>
    </location>
</feature>
<dbReference type="AlphaFoldDB" id="A0A8H5M9K0"/>
<feature type="region of interest" description="Disordered" evidence="1">
    <location>
        <begin position="1"/>
        <end position="22"/>
    </location>
</feature>
<protein>
    <submittedName>
        <fullName evidence="2">Uncharacterized protein</fullName>
    </submittedName>
</protein>
<evidence type="ECO:0000313" key="2">
    <source>
        <dbReference type="EMBL" id="KAF5385762.1"/>
    </source>
</evidence>
<organism evidence="2 3">
    <name type="scientific">Tricholomella constricta</name>
    <dbReference type="NCBI Taxonomy" id="117010"/>
    <lineage>
        <taxon>Eukaryota</taxon>
        <taxon>Fungi</taxon>
        <taxon>Dikarya</taxon>
        <taxon>Basidiomycota</taxon>
        <taxon>Agaricomycotina</taxon>
        <taxon>Agaricomycetes</taxon>
        <taxon>Agaricomycetidae</taxon>
        <taxon>Agaricales</taxon>
        <taxon>Tricholomatineae</taxon>
        <taxon>Lyophyllaceae</taxon>
        <taxon>Tricholomella</taxon>
    </lineage>
</organism>
<dbReference type="EMBL" id="JAACJP010000003">
    <property type="protein sequence ID" value="KAF5385762.1"/>
    <property type="molecule type" value="Genomic_DNA"/>
</dbReference>
<feature type="region of interest" description="Disordered" evidence="1">
    <location>
        <begin position="155"/>
        <end position="192"/>
    </location>
</feature>
<dbReference type="Proteomes" id="UP000565441">
    <property type="component" value="Unassembled WGS sequence"/>
</dbReference>
<feature type="compositionally biased region" description="Low complexity" evidence="1">
    <location>
        <begin position="114"/>
        <end position="130"/>
    </location>
</feature>
<comment type="caution">
    <text evidence="2">The sequence shown here is derived from an EMBL/GenBank/DDBJ whole genome shotgun (WGS) entry which is preliminary data.</text>
</comment>
<keyword evidence="3" id="KW-1185">Reference proteome</keyword>
<proteinExistence type="predicted"/>
<dbReference type="OrthoDB" id="3063721at2759"/>